<evidence type="ECO:0000313" key="1">
    <source>
        <dbReference type="EMBL" id="PWN97180.1"/>
    </source>
</evidence>
<gene>
    <name evidence="1" type="ORF">FA09DRAFT_63902</name>
</gene>
<dbReference type="AlphaFoldDB" id="A0A316Z5X0"/>
<dbReference type="EMBL" id="KZ819296">
    <property type="protein sequence ID" value="PWN97180.1"/>
    <property type="molecule type" value="Genomic_DNA"/>
</dbReference>
<organism evidence="1 2">
    <name type="scientific">Tilletiopsis washingtonensis</name>
    <dbReference type="NCBI Taxonomy" id="58919"/>
    <lineage>
        <taxon>Eukaryota</taxon>
        <taxon>Fungi</taxon>
        <taxon>Dikarya</taxon>
        <taxon>Basidiomycota</taxon>
        <taxon>Ustilaginomycotina</taxon>
        <taxon>Exobasidiomycetes</taxon>
        <taxon>Entylomatales</taxon>
        <taxon>Entylomatales incertae sedis</taxon>
        <taxon>Tilletiopsis</taxon>
    </lineage>
</organism>
<sequence>MSAPSPFLLSFATPSCLPPVGAHLLVSSTAPSPAPLYASQLAAAFLAPARSAPLQPPCRRSVLWLECAGRPHEHVRCIVRRAGGGGPATPALAVRDATAAVLARAAPSSCTAPADAAEALRPLSALLELVRTELAAAAAAAASQRREGEEAHRLVVLDDFSVLAWALEPPAQPAMTASEAVLQSKGLATSGSKGKRREAPLDPWAAALARWLEELRVVCEGVSL</sequence>
<proteinExistence type="predicted"/>
<dbReference type="GeneID" id="37273301"/>
<dbReference type="Proteomes" id="UP000245946">
    <property type="component" value="Unassembled WGS sequence"/>
</dbReference>
<evidence type="ECO:0000313" key="2">
    <source>
        <dbReference type="Proteomes" id="UP000245946"/>
    </source>
</evidence>
<keyword evidence="2" id="KW-1185">Reference proteome</keyword>
<reference evidence="1 2" key="1">
    <citation type="journal article" date="2018" name="Mol. Biol. Evol.">
        <title>Broad Genomic Sampling Reveals a Smut Pathogenic Ancestry of the Fungal Clade Ustilaginomycotina.</title>
        <authorList>
            <person name="Kijpornyongpan T."/>
            <person name="Mondo S.J."/>
            <person name="Barry K."/>
            <person name="Sandor L."/>
            <person name="Lee J."/>
            <person name="Lipzen A."/>
            <person name="Pangilinan J."/>
            <person name="LaButti K."/>
            <person name="Hainaut M."/>
            <person name="Henrissat B."/>
            <person name="Grigoriev I.V."/>
            <person name="Spatafora J.W."/>
            <person name="Aime M.C."/>
        </authorList>
    </citation>
    <scope>NUCLEOTIDE SEQUENCE [LARGE SCALE GENOMIC DNA]</scope>
    <source>
        <strain evidence="1 2">MCA 4186</strain>
    </source>
</reference>
<accession>A0A316Z5X0</accession>
<protein>
    <submittedName>
        <fullName evidence="1">Uncharacterized protein</fullName>
    </submittedName>
</protein>
<name>A0A316Z5X0_9BASI</name>
<dbReference type="RefSeq" id="XP_025597459.1">
    <property type="nucleotide sequence ID" value="XM_025745757.1"/>
</dbReference>